<feature type="region of interest" description="Disordered" evidence="1">
    <location>
        <begin position="1"/>
        <end position="21"/>
    </location>
</feature>
<dbReference type="EMBL" id="BNBO01000005">
    <property type="protein sequence ID" value="GHH64338.1"/>
    <property type="molecule type" value="Genomic_DNA"/>
</dbReference>
<proteinExistence type="predicted"/>
<gene>
    <name evidence="3" type="ORF">GCM10018781_15280</name>
</gene>
<name>A0A919FFG3_9ACTN</name>
<feature type="transmembrane region" description="Helical" evidence="2">
    <location>
        <begin position="70"/>
        <end position="89"/>
    </location>
</feature>
<reference evidence="3" key="2">
    <citation type="submission" date="2020-09" db="EMBL/GenBank/DDBJ databases">
        <authorList>
            <person name="Sun Q."/>
            <person name="Ohkuma M."/>
        </authorList>
    </citation>
    <scope>NUCLEOTIDE SEQUENCE</scope>
    <source>
        <strain evidence="3">JCM 4646</strain>
    </source>
</reference>
<keyword evidence="2" id="KW-0812">Transmembrane</keyword>
<accession>A0A919FFG3</accession>
<reference evidence="3" key="1">
    <citation type="journal article" date="2014" name="Int. J. Syst. Evol. Microbiol.">
        <title>Complete genome sequence of Corynebacterium casei LMG S-19264T (=DSM 44701T), isolated from a smear-ripened cheese.</title>
        <authorList>
            <consortium name="US DOE Joint Genome Institute (JGI-PGF)"/>
            <person name="Walter F."/>
            <person name="Albersmeier A."/>
            <person name="Kalinowski J."/>
            <person name="Ruckert C."/>
        </authorList>
    </citation>
    <scope>NUCLEOTIDE SEQUENCE</scope>
    <source>
        <strain evidence="3">JCM 4646</strain>
    </source>
</reference>
<keyword evidence="2" id="KW-0472">Membrane</keyword>
<evidence type="ECO:0000313" key="4">
    <source>
        <dbReference type="Proteomes" id="UP000617734"/>
    </source>
</evidence>
<organism evidence="3 4">
    <name type="scientific">Kitasatospora indigofera</name>
    <dbReference type="NCBI Taxonomy" id="67307"/>
    <lineage>
        <taxon>Bacteria</taxon>
        <taxon>Bacillati</taxon>
        <taxon>Actinomycetota</taxon>
        <taxon>Actinomycetes</taxon>
        <taxon>Kitasatosporales</taxon>
        <taxon>Streptomycetaceae</taxon>
        <taxon>Kitasatospora</taxon>
    </lineage>
</organism>
<keyword evidence="4" id="KW-1185">Reference proteome</keyword>
<dbReference type="Proteomes" id="UP000617734">
    <property type="component" value="Unassembled WGS sequence"/>
</dbReference>
<evidence type="ECO:0000256" key="1">
    <source>
        <dbReference type="SAM" id="MobiDB-lite"/>
    </source>
</evidence>
<dbReference type="AlphaFoldDB" id="A0A919FFG3"/>
<protein>
    <submittedName>
        <fullName evidence="3">Uncharacterized protein</fullName>
    </submittedName>
</protein>
<dbReference type="GeneID" id="95352024"/>
<comment type="caution">
    <text evidence="3">The sequence shown here is derived from an EMBL/GenBank/DDBJ whole genome shotgun (WGS) entry which is preliminary data.</text>
</comment>
<evidence type="ECO:0000313" key="3">
    <source>
        <dbReference type="EMBL" id="GHH64338.1"/>
    </source>
</evidence>
<sequence length="353" mass="36569">MGDPREPPEGVPEGGSGNEDEYRSVVFDESFVRAARIQELSARERLSGGFGRATRPRIGFGGLGTVPRQAVALLLLIVVAFAAAVYFGISSPGRPGAEPAGSQLTVSLVALSPTSPVQPVADPAAPFAGLPAGYADGSAGLGVPAGAATAHYTRVEVTRALDTAQRYLVASALAPRTLVQGVTTDVRAFVTTGEQVQFDQSVTTPRDDQHHAATGWMVRFDPSKIALAADTVKVAGSMRIDEAENGALQITTDHTFVYALRAADGPATGPVTLLSVRRELRMEFDRGDIAVAQLRLVDAVVQTGPTACGTPQTTFLQPVMATPGGTAPPAPPAVDPADRAAPAWQQCGVLAAP</sequence>
<dbReference type="RefSeq" id="WP_190210012.1">
    <property type="nucleotide sequence ID" value="NZ_BNBO01000005.1"/>
</dbReference>
<keyword evidence="2" id="KW-1133">Transmembrane helix</keyword>
<evidence type="ECO:0000256" key="2">
    <source>
        <dbReference type="SAM" id="Phobius"/>
    </source>
</evidence>